<keyword evidence="2" id="KW-1185">Reference proteome</keyword>
<evidence type="ECO:0000313" key="2">
    <source>
        <dbReference type="Proteomes" id="UP000273371"/>
    </source>
</evidence>
<dbReference type="Proteomes" id="UP000273371">
    <property type="component" value="Segment"/>
</dbReference>
<protein>
    <submittedName>
        <fullName evidence="1">Uncharacterized protein</fullName>
    </submittedName>
</protein>
<accession>A0A3G3M6W4</accession>
<reference evidence="1 2" key="1">
    <citation type="submission" date="2018-08" db="EMBL/GenBank/DDBJ databases">
        <title>Distribution characteristics of Escherichia coli phages in piglets intestinal isolated from Jiangsu and Anhui province.</title>
        <authorList>
            <person name="Lin Y."/>
            <person name="Zhou B."/>
            <person name="Luo J."/>
            <person name="Hua J."/>
            <person name="Zhang M."/>
        </authorList>
    </citation>
    <scope>NUCLEOTIDE SEQUENCE [LARGE SCALE GENOMIC DNA]</scope>
</reference>
<name>A0A3G3M6W4_9CAUD</name>
<dbReference type="GeneID" id="64469979"/>
<proteinExistence type="predicted"/>
<dbReference type="EMBL" id="MH717097">
    <property type="protein sequence ID" value="AYR02269.1"/>
    <property type="molecule type" value="Genomic_DNA"/>
</dbReference>
<dbReference type="KEGG" id="vg:64469979"/>
<dbReference type="RefSeq" id="YP_010054296.1">
    <property type="nucleotide sequence ID" value="NC_054651.1"/>
</dbReference>
<organism evidence="1 2">
    <name type="scientific">Escherichia phage C1</name>
    <dbReference type="NCBI Taxonomy" id="2340716"/>
    <lineage>
        <taxon>Viruses</taxon>
        <taxon>Duplodnaviria</taxon>
        <taxon>Heunggongvirae</taxon>
        <taxon>Uroviricota</taxon>
        <taxon>Caudoviricetes</taxon>
        <taxon>Deseoctovirus</taxon>
        <taxon>Deseoctovirus C1</taxon>
    </lineage>
</organism>
<evidence type="ECO:0000313" key="1">
    <source>
        <dbReference type="EMBL" id="AYR02269.1"/>
    </source>
</evidence>
<sequence>MFFIKHQTKAFQLTGAASLFAMDGLVMNILITQKMHITMLTHMDFKDKQ</sequence>